<feature type="compositionally biased region" description="Low complexity" evidence="3">
    <location>
        <begin position="29"/>
        <end position="38"/>
    </location>
</feature>
<protein>
    <recommendedName>
        <fullName evidence="2">SWR1-complex protein 5</fullName>
    </recommendedName>
</protein>
<feature type="region of interest" description="Disordered" evidence="3">
    <location>
        <begin position="1"/>
        <end position="119"/>
    </location>
</feature>
<dbReference type="AlphaFoldDB" id="A0A9P4K2H8"/>
<reference evidence="6" key="1">
    <citation type="journal article" date="2020" name="Stud. Mycol.">
        <title>101 Dothideomycetes genomes: A test case for predicting lifestyles and emergence of pathogens.</title>
        <authorList>
            <person name="Haridas S."/>
            <person name="Albert R."/>
            <person name="Binder M."/>
            <person name="Bloem J."/>
            <person name="LaButti K."/>
            <person name="Salamov A."/>
            <person name="Andreopoulos B."/>
            <person name="Baker S."/>
            <person name="Barry K."/>
            <person name="Bills G."/>
            <person name="Bluhm B."/>
            <person name="Cannon C."/>
            <person name="Castanera R."/>
            <person name="Culley D."/>
            <person name="Daum C."/>
            <person name="Ezra D."/>
            <person name="Gonzalez J."/>
            <person name="Henrissat B."/>
            <person name="Kuo A."/>
            <person name="Liang C."/>
            <person name="Lipzen A."/>
            <person name="Lutzoni F."/>
            <person name="Magnuson J."/>
            <person name="Mondo S."/>
            <person name="Nolan M."/>
            <person name="Ohm R."/>
            <person name="Pangilinan J."/>
            <person name="Park H.-J."/>
            <person name="Ramirez L."/>
            <person name="Alfaro M."/>
            <person name="Sun H."/>
            <person name="Tritt A."/>
            <person name="Yoshinaga Y."/>
            <person name="Zwiers L.-H."/>
            <person name="Turgeon B."/>
            <person name="Goodwin S."/>
            <person name="Spatafora J."/>
            <person name="Crous P."/>
            <person name="Grigoriev I."/>
        </authorList>
    </citation>
    <scope>NUCLEOTIDE SEQUENCE [LARGE SCALE GENOMIC DNA]</scope>
    <source>
        <strain evidence="6">CBS 304.66</strain>
    </source>
</reference>
<evidence type="ECO:0000256" key="3">
    <source>
        <dbReference type="SAM" id="MobiDB-lite"/>
    </source>
</evidence>
<feature type="compositionally biased region" description="Basic residues" evidence="3">
    <location>
        <begin position="73"/>
        <end position="82"/>
    </location>
</feature>
<comment type="similarity">
    <text evidence="1">Belongs to the SWC5 family.</text>
</comment>
<dbReference type="EMBL" id="ML986650">
    <property type="protein sequence ID" value="KAF2261744.1"/>
    <property type="molecule type" value="Genomic_DNA"/>
</dbReference>
<evidence type="ECO:0000256" key="1">
    <source>
        <dbReference type="ARBA" id="ARBA00010465"/>
    </source>
</evidence>
<evidence type="ECO:0000259" key="4">
    <source>
        <dbReference type="PROSITE" id="PS51279"/>
    </source>
</evidence>
<evidence type="ECO:0000313" key="5">
    <source>
        <dbReference type="EMBL" id="KAF2261744.1"/>
    </source>
</evidence>
<proteinExistence type="inferred from homology"/>
<organism evidence="5 6">
    <name type="scientific">Lojkania enalia</name>
    <dbReference type="NCBI Taxonomy" id="147567"/>
    <lineage>
        <taxon>Eukaryota</taxon>
        <taxon>Fungi</taxon>
        <taxon>Dikarya</taxon>
        <taxon>Ascomycota</taxon>
        <taxon>Pezizomycotina</taxon>
        <taxon>Dothideomycetes</taxon>
        <taxon>Pleosporomycetidae</taxon>
        <taxon>Pleosporales</taxon>
        <taxon>Pleosporales incertae sedis</taxon>
        <taxon>Lojkania</taxon>
    </lineage>
</organism>
<accession>A0A9P4K2H8</accession>
<dbReference type="OrthoDB" id="445677at2759"/>
<feature type="compositionally biased region" description="Acidic residues" evidence="3">
    <location>
        <begin position="1"/>
        <end position="14"/>
    </location>
</feature>
<feature type="region of interest" description="Disordered" evidence="3">
    <location>
        <begin position="218"/>
        <end position="259"/>
    </location>
</feature>
<dbReference type="Proteomes" id="UP000800093">
    <property type="component" value="Unassembled WGS sequence"/>
</dbReference>
<gene>
    <name evidence="5" type="ORF">CC78DRAFT_535347</name>
</gene>
<dbReference type="PANTHER" id="PTHR48407">
    <property type="entry name" value="CRANIOFACIAL DEVELOPMENT PROTEIN 1"/>
    <property type="match status" value="1"/>
</dbReference>
<dbReference type="Pfam" id="PF07572">
    <property type="entry name" value="BCNT"/>
    <property type="match status" value="1"/>
</dbReference>
<dbReference type="GO" id="GO:0000812">
    <property type="term" value="C:Swr1 complex"/>
    <property type="evidence" value="ECO:0007669"/>
    <property type="project" value="TreeGrafter"/>
</dbReference>
<feature type="compositionally biased region" description="Basic and acidic residues" evidence="3">
    <location>
        <begin position="224"/>
        <end position="236"/>
    </location>
</feature>
<evidence type="ECO:0000313" key="6">
    <source>
        <dbReference type="Proteomes" id="UP000800093"/>
    </source>
</evidence>
<dbReference type="PANTHER" id="PTHR48407:SF1">
    <property type="entry name" value="CRANIOFACIAL DEVELOPMENT PROTEIN 1"/>
    <property type="match status" value="1"/>
</dbReference>
<evidence type="ECO:0000256" key="2">
    <source>
        <dbReference type="ARBA" id="ARBA00019138"/>
    </source>
</evidence>
<keyword evidence="6" id="KW-1185">Reference proteome</keyword>
<dbReference type="InterPro" id="IPR011421">
    <property type="entry name" value="BCNT-C"/>
</dbReference>
<name>A0A9P4K2H8_9PLEO</name>
<comment type="caution">
    <text evidence="5">The sequence shown here is derived from an EMBL/GenBank/DDBJ whole genome shotgun (WGS) entry which is preliminary data.</text>
</comment>
<feature type="compositionally biased region" description="Basic and acidic residues" evidence="3">
    <location>
        <begin position="110"/>
        <end position="119"/>
    </location>
</feature>
<sequence length="354" mass="39448">MELADPIEDLLDADDNYHESSDEDFNPNAAQADEASSSSDEETDTKPSRKSKRKAPRPEELDSGDEVTIEAARKRRGKKRKGGKADDDEDIFLSDNEGGEGGLIKTRAQRRVEQKERKPLARIEGATADVEALWAQMSAAPLEPFRPPPASITDNAKDEDVLMGGVEAPMAIEREADMVIVKKVYTFAGQRTTEEKQIPRSFLEHHLADGWKVVEDTADIPPETNRDGVADTEPKVHRPVRRPSRFDPNPTGYVRGLPPEHQLTWPRKAITVATGQGNILALDAPRVQRLEKAQKLNVVDKSRLDWTGFVDKEGIAEELATHGKTKEAYLGRMEFLANVEARQQEERLRTKAAS</sequence>
<dbReference type="PROSITE" id="PS51279">
    <property type="entry name" value="BCNT_C"/>
    <property type="match status" value="1"/>
</dbReference>
<dbReference type="InterPro" id="IPR027124">
    <property type="entry name" value="Swc5/CFDP1/2"/>
</dbReference>
<feature type="domain" description="BCNT-C" evidence="4">
    <location>
        <begin position="276"/>
        <end position="354"/>
    </location>
</feature>